<evidence type="ECO:0000313" key="2">
    <source>
        <dbReference type="Proteomes" id="UP001227268"/>
    </source>
</evidence>
<proteinExistence type="predicted"/>
<dbReference type="Proteomes" id="UP001227268">
    <property type="component" value="Unassembled WGS sequence"/>
</dbReference>
<evidence type="ECO:0000313" key="1">
    <source>
        <dbReference type="EMBL" id="KAJ9091228.1"/>
    </source>
</evidence>
<keyword evidence="2" id="KW-1185">Reference proteome</keyword>
<organism evidence="1 2">
    <name type="scientific">Naganishia friedmannii</name>
    <dbReference type="NCBI Taxonomy" id="89922"/>
    <lineage>
        <taxon>Eukaryota</taxon>
        <taxon>Fungi</taxon>
        <taxon>Dikarya</taxon>
        <taxon>Basidiomycota</taxon>
        <taxon>Agaricomycotina</taxon>
        <taxon>Tremellomycetes</taxon>
        <taxon>Filobasidiales</taxon>
        <taxon>Filobasidiaceae</taxon>
        <taxon>Naganishia</taxon>
    </lineage>
</organism>
<dbReference type="EMBL" id="JASBWT010000059">
    <property type="protein sequence ID" value="KAJ9091228.1"/>
    <property type="molecule type" value="Genomic_DNA"/>
</dbReference>
<reference evidence="1" key="1">
    <citation type="submission" date="2023-04" db="EMBL/GenBank/DDBJ databases">
        <title>Draft Genome sequencing of Naganishia species isolated from polar environments using Oxford Nanopore Technology.</title>
        <authorList>
            <person name="Leo P."/>
            <person name="Venkateswaran K."/>
        </authorList>
    </citation>
    <scope>NUCLEOTIDE SEQUENCE</scope>
    <source>
        <strain evidence="1">MNA-CCFEE 5423</strain>
    </source>
</reference>
<protein>
    <submittedName>
        <fullName evidence="1">Uncharacterized protein</fullName>
    </submittedName>
</protein>
<comment type="caution">
    <text evidence="1">The sequence shown here is derived from an EMBL/GenBank/DDBJ whole genome shotgun (WGS) entry which is preliminary data.</text>
</comment>
<name>A0ACC2UWK9_9TREE</name>
<accession>A0ACC2UWK9</accession>
<sequence length="124" mass="13916">MLHCGDFGVGVQKQCLSNIDTFLNEANSVRRFGQEKYYPNPTNMEHAWCQCPKVQDHVDPQAAIVFSCKAAVATIDRNGFSGARIDLEDLLTGATYILSHMRKNWAKVHDPKSKGDKEEANVLY</sequence>
<gene>
    <name evidence="1" type="ORF">QFC21_007291</name>
</gene>